<evidence type="ECO:0000256" key="1">
    <source>
        <dbReference type="SAM" id="MobiDB-lite"/>
    </source>
</evidence>
<dbReference type="Proteomes" id="UP000307440">
    <property type="component" value="Unassembled WGS sequence"/>
</dbReference>
<reference evidence="2 3" key="1">
    <citation type="journal article" date="2019" name="Nat. Ecol. Evol.">
        <title>Megaphylogeny resolves global patterns of mushroom evolution.</title>
        <authorList>
            <person name="Varga T."/>
            <person name="Krizsan K."/>
            <person name="Foldi C."/>
            <person name="Dima B."/>
            <person name="Sanchez-Garcia M."/>
            <person name="Sanchez-Ramirez S."/>
            <person name="Szollosi G.J."/>
            <person name="Szarkandi J.G."/>
            <person name="Papp V."/>
            <person name="Albert L."/>
            <person name="Andreopoulos W."/>
            <person name="Angelini C."/>
            <person name="Antonin V."/>
            <person name="Barry K.W."/>
            <person name="Bougher N.L."/>
            <person name="Buchanan P."/>
            <person name="Buyck B."/>
            <person name="Bense V."/>
            <person name="Catcheside P."/>
            <person name="Chovatia M."/>
            <person name="Cooper J."/>
            <person name="Damon W."/>
            <person name="Desjardin D."/>
            <person name="Finy P."/>
            <person name="Geml J."/>
            <person name="Haridas S."/>
            <person name="Hughes K."/>
            <person name="Justo A."/>
            <person name="Karasinski D."/>
            <person name="Kautmanova I."/>
            <person name="Kiss B."/>
            <person name="Kocsube S."/>
            <person name="Kotiranta H."/>
            <person name="LaButti K.M."/>
            <person name="Lechner B.E."/>
            <person name="Liimatainen K."/>
            <person name="Lipzen A."/>
            <person name="Lukacs Z."/>
            <person name="Mihaltcheva S."/>
            <person name="Morgado L.N."/>
            <person name="Niskanen T."/>
            <person name="Noordeloos M.E."/>
            <person name="Ohm R.A."/>
            <person name="Ortiz-Santana B."/>
            <person name="Ovrebo C."/>
            <person name="Racz N."/>
            <person name="Riley R."/>
            <person name="Savchenko A."/>
            <person name="Shiryaev A."/>
            <person name="Soop K."/>
            <person name="Spirin V."/>
            <person name="Szebenyi C."/>
            <person name="Tomsovsky M."/>
            <person name="Tulloss R.E."/>
            <person name="Uehling J."/>
            <person name="Grigoriev I.V."/>
            <person name="Vagvolgyi C."/>
            <person name="Papp T."/>
            <person name="Martin F.M."/>
            <person name="Miettinen O."/>
            <person name="Hibbett D.S."/>
            <person name="Nagy L.G."/>
        </authorList>
    </citation>
    <scope>NUCLEOTIDE SEQUENCE [LARGE SCALE GENOMIC DNA]</scope>
    <source>
        <strain evidence="2 3">CBS 121175</strain>
    </source>
</reference>
<organism evidence="2 3">
    <name type="scientific">Coprinopsis marcescibilis</name>
    <name type="common">Agaric fungus</name>
    <name type="synonym">Psathyrella marcescibilis</name>
    <dbReference type="NCBI Taxonomy" id="230819"/>
    <lineage>
        <taxon>Eukaryota</taxon>
        <taxon>Fungi</taxon>
        <taxon>Dikarya</taxon>
        <taxon>Basidiomycota</taxon>
        <taxon>Agaricomycotina</taxon>
        <taxon>Agaricomycetes</taxon>
        <taxon>Agaricomycetidae</taxon>
        <taxon>Agaricales</taxon>
        <taxon>Agaricineae</taxon>
        <taxon>Psathyrellaceae</taxon>
        <taxon>Coprinopsis</taxon>
    </lineage>
</organism>
<dbReference type="EMBL" id="ML210149">
    <property type="protein sequence ID" value="TFK29512.1"/>
    <property type="molecule type" value="Genomic_DNA"/>
</dbReference>
<proteinExistence type="predicted"/>
<dbReference type="AlphaFoldDB" id="A0A5C3LA63"/>
<sequence length="108" mass="12317">MAISTERVTASRHARSDHEKGTSRLSAWSLWRNVATLALTLIAGSRDGINRAPTFLEWQAPAPSHRYHHLFPFILVILAIDEVFGHHVRDLEGFISLRFWRSSDYSCS</sequence>
<keyword evidence="3" id="KW-1185">Reference proteome</keyword>
<evidence type="ECO:0000313" key="2">
    <source>
        <dbReference type="EMBL" id="TFK29512.1"/>
    </source>
</evidence>
<feature type="region of interest" description="Disordered" evidence="1">
    <location>
        <begin position="1"/>
        <end position="24"/>
    </location>
</feature>
<evidence type="ECO:0000313" key="3">
    <source>
        <dbReference type="Proteomes" id="UP000307440"/>
    </source>
</evidence>
<gene>
    <name evidence="2" type="ORF">FA15DRAFT_347212</name>
</gene>
<protein>
    <submittedName>
        <fullName evidence="2">Uncharacterized protein</fullName>
    </submittedName>
</protein>
<accession>A0A5C3LA63</accession>
<name>A0A5C3LA63_COPMA</name>